<protein>
    <submittedName>
        <fullName evidence="1">Uncharacterized protein</fullName>
    </submittedName>
</protein>
<dbReference type="Proteomes" id="UP001157502">
    <property type="component" value="Chromosome 35"/>
</dbReference>
<reference evidence="1" key="1">
    <citation type="submission" date="2021-05" db="EMBL/GenBank/DDBJ databases">
        <authorList>
            <person name="Pan Q."/>
            <person name="Jouanno E."/>
            <person name="Zahm M."/>
            <person name="Klopp C."/>
            <person name="Cabau C."/>
            <person name="Louis A."/>
            <person name="Berthelot C."/>
            <person name="Parey E."/>
            <person name="Roest Crollius H."/>
            <person name="Montfort J."/>
            <person name="Robinson-Rechavi M."/>
            <person name="Bouchez O."/>
            <person name="Lampietro C."/>
            <person name="Lopez Roques C."/>
            <person name="Donnadieu C."/>
            <person name="Postlethwait J."/>
            <person name="Bobe J."/>
            <person name="Dillon D."/>
            <person name="Chandos A."/>
            <person name="von Hippel F."/>
            <person name="Guiguen Y."/>
        </authorList>
    </citation>
    <scope>NUCLEOTIDE SEQUENCE</scope>
    <source>
        <strain evidence="1">YG-Jan2019</strain>
    </source>
</reference>
<evidence type="ECO:0000313" key="1">
    <source>
        <dbReference type="EMBL" id="KAJ7985852.1"/>
    </source>
</evidence>
<organism evidence="1 2">
    <name type="scientific">Dallia pectoralis</name>
    <name type="common">Alaska blackfish</name>
    <dbReference type="NCBI Taxonomy" id="75939"/>
    <lineage>
        <taxon>Eukaryota</taxon>
        <taxon>Metazoa</taxon>
        <taxon>Chordata</taxon>
        <taxon>Craniata</taxon>
        <taxon>Vertebrata</taxon>
        <taxon>Euteleostomi</taxon>
        <taxon>Actinopterygii</taxon>
        <taxon>Neopterygii</taxon>
        <taxon>Teleostei</taxon>
        <taxon>Protacanthopterygii</taxon>
        <taxon>Esociformes</taxon>
        <taxon>Umbridae</taxon>
        <taxon>Dallia</taxon>
    </lineage>
</organism>
<sequence>MRVSQWSPAELPLLPHHAGLKRTRLQDVPFKEKGGSLGEWRVVFDSVLDPSIHRISPWRRTPVHGPTDGTIGLILNGAKHFPLSPSYGCLTPDLGRYFLTRKPRANGFLASAQAWENRA</sequence>
<name>A0ACC2F3D4_DALPE</name>
<dbReference type="EMBL" id="CM055762">
    <property type="protein sequence ID" value="KAJ7985852.1"/>
    <property type="molecule type" value="Genomic_DNA"/>
</dbReference>
<comment type="caution">
    <text evidence="1">The sequence shown here is derived from an EMBL/GenBank/DDBJ whole genome shotgun (WGS) entry which is preliminary data.</text>
</comment>
<proteinExistence type="predicted"/>
<accession>A0ACC2F3D4</accession>
<evidence type="ECO:0000313" key="2">
    <source>
        <dbReference type="Proteomes" id="UP001157502"/>
    </source>
</evidence>
<keyword evidence="2" id="KW-1185">Reference proteome</keyword>
<gene>
    <name evidence="1" type="ORF">DPEC_G00344770</name>
</gene>